<name>A0A2S7N3K1_9BACI</name>
<dbReference type="AlphaFoldDB" id="A0A2S7N3K1"/>
<evidence type="ECO:0000259" key="3">
    <source>
        <dbReference type="SMART" id="SM00382"/>
    </source>
</evidence>
<keyword evidence="5" id="KW-1185">Reference proteome</keyword>
<evidence type="ECO:0000256" key="1">
    <source>
        <dbReference type="ARBA" id="ARBA00022741"/>
    </source>
</evidence>
<dbReference type="SMART" id="SM00382">
    <property type="entry name" value="AAA"/>
    <property type="match status" value="1"/>
</dbReference>
<dbReference type="InterPro" id="IPR045735">
    <property type="entry name" value="Spore_III_AA_AAA+_ATPase"/>
</dbReference>
<dbReference type="InterPro" id="IPR003593">
    <property type="entry name" value="AAA+_ATPase"/>
</dbReference>
<dbReference type="SUPFAM" id="SSF52540">
    <property type="entry name" value="P-loop containing nucleoside triphosphate hydrolases"/>
    <property type="match status" value="1"/>
</dbReference>
<gene>
    <name evidence="4" type="primary">spoIIIAA</name>
    <name evidence="4" type="ORF">CYL18_01235</name>
</gene>
<dbReference type="PANTHER" id="PTHR20953:SF3">
    <property type="entry name" value="P-LOOP CONTAINING NUCLEOSIDE TRIPHOSPHATE HYDROLASES SUPERFAMILY PROTEIN"/>
    <property type="match status" value="1"/>
</dbReference>
<feature type="domain" description="AAA+ ATPase" evidence="3">
    <location>
        <begin position="134"/>
        <end position="283"/>
    </location>
</feature>
<reference evidence="4 5" key="1">
    <citation type="submission" date="2017-12" db="EMBL/GenBank/DDBJ databases">
        <title>Taxonomic description and draft genome of Pradoshia cofamensis Gen. nov., sp. nov., a thermotolerant bacillale isolated from anterior gut of earthworm Eisenia fetida.</title>
        <authorList>
            <person name="Saha T."/>
            <person name="Chakraborty R."/>
        </authorList>
    </citation>
    <scope>NUCLEOTIDE SEQUENCE [LARGE SCALE GENOMIC DNA]</scope>
    <source>
        <strain evidence="4 5">EAG3</strain>
    </source>
</reference>
<dbReference type="InterPro" id="IPR014217">
    <property type="entry name" value="Spore_III_AA"/>
</dbReference>
<evidence type="ECO:0000256" key="2">
    <source>
        <dbReference type="ARBA" id="ARBA00022840"/>
    </source>
</evidence>
<dbReference type="Pfam" id="PF19568">
    <property type="entry name" value="Spore_III_AA"/>
    <property type="match status" value="1"/>
</dbReference>
<dbReference type="GO" id="GO:0005524">
    <property type="term" value="F:ATP binding"/>
    <property type="evidence" value="ECO:0007669"/>
    <property type="project" value="UniProtKB-KW"/>
</dbReference>
<dbReference type="PANTHER" id="PTHR20953">
    <property type="entry name" value="KINASE-RELATED"/>
    <property type="match status" value="1"/>
</dbReference>
<dbReference type="Gene3D" id="3.40.50.300">
    <property type="entry name" value="P-loop containing nucleotide triphosphate hydrolases"/>
    <property type="match status" value="1"/>
</dbReference>
<dbReference type="Proteomes" id="UP000239663">
    <property type="component" value="Unassembled WGS sequence"/>
</dbReference>
<accession>A0A2S7N3K1</accession>
<proteinExistence type="predicted"/>
<evidence type="ECO:0000313" key="5">
    <source>
        <dbReference type="Proteomes" id="UP000239663"/>
    </source>
</evidence>
<comment type="caution">
    <text evidence="4">The sequence shown here is derived from an EMBL/GenBank/DDBJ whole genome shotgun (WGS) entry which is preliminary data.</text>
</comment>
<dbReference type="NCBIfam" id="TIGR02858">
    <property type="entry name" value="spore_III_AA"/>
    <property type="match status" value="1"/>
</dbReference>
<dbReference type="RefSeq" id="WP_104847647.1">
    <property type="nucleotide sequence ID" value="NZ_PKOZ01000001.1"/>
</dbReference>
<dbReference type="EMBL" id="PKOZ01000001">
    <property type="protein sequence ID" value="PQD96550.1"/>
    <property type="molecule type" value="Genomic_DNA"/>
</dbReference>
<dbReference type="InterPro" id="IPR027417">
    <property type="entry name" value="P-loop_NTPase"/>
</dbReference>
<keyword evidence="2" id="KW-0067">ATP-binding</keyword>
<keyword evidence="1" id="KW-0547">Nucleotide-binding</keyword>
<protein>
    <submittedName>
        <fullName evidence="4">Stage III sporulation protein AA</fullName>
    </submittedName>
</protein>
<evidence type="ECO:0000313" key="4">
    <source>
        <dbReference type="EMBL" id="PQD96550.1"/>
    </source>
</evidence>
<organism evidence="4 5">
    <name type="scientific">Pradoshia eiseniae</name>
    <dbReference type="NCBI Taxonomy" id="2064768"/>
    <lineage>
        <taxon>Bacteria</taxon>
        <taxon>Bacillati</taxon>
        <taxon>Bacillota</taxon>
        <taxon>Bacilli</taxon>
        <taxon>Bacillales</taxon>
        <taxon>Bacillaceae</taxon>
        <taxon>Pradoshia</taxon>
    </lineage>
</organism>
<sequence length="307" mass="34637">MEGVLEMLPKAVLADMERMTLNEEEVEEIRIRVGRPLEVMAGRRVHYGVRPVIREEAEIFMNKISQFSFYMLDEELKRGYITIKGGHRVGIAGKVILENGYVKGIREVTFFNIRIARQKKGLAEEWIPYLYQGRWLSTLVIGPPQSGKTTFLRDLARIASAGSERNRIDPKKVGIIDERSEIAGCVHGVPQMEFGIRVDVLDSCPKAEGMMMMIRSMSPDILVADEIGRKEDQDAVMEAVNAGTALFITVHGHSLEDILSRPSMKAIVTEARFDRFIELERLDKPGCVAMIRDGAGKILYGKERVRT</sequence>
<dbReference type="OrthoDB" id="9768243at2"/>